<organism evidence="14 15">
    <name type="scientific">Littorina saxatilis</name>
    <dbReference type="NCBI Taxonomy" id="31220"/>
    <lineage>
        <taxon>Eukaryota</taxon>
        <taxon>Metazoa</taxon>
        <taxon>Spiralia</taxon>
        <taxon>Lophotrochozoa</taxon>
        <taxon>Mollusca</taxon>
        <taxon>Gastropoda</taxon>
        <taxon>Caenogastropoda</taxon>
        <taxon>Littorinimorpha</taxon>
        <taxon>Littorinoidea</taxon>
        <taxon>Littorinidae</taxon>
        <taxon>Littorina</taxon>
    </lineage>
</organism>
<evidence type="ECO:0000256" key="13">
    <source>
        <dbReference type="SAM" id="MobiDB-lite"/>
    </source>
</evidence>
<reference evidence="14 15" key="1">
    <citation type="submission" date="2024-02" db="EMBL/GenBank/DDBJ databases">
        <title>Chromosome-scale genome assembly of the rough periwinkle Littorina saxatilis.</title>
        <authorList>
            <person name="De Jode A."/>
            <person name="Faria R."/>
            <person name="Formenti G."/>
            <person name="Sims Y."/>
            <person name="Smith T.P."/>
            <person name="Tracey A."/>
            <person name="Wood J.M.D."/>
            <person name="Zagrodzka Z.B."/>
            <person name="Johannesson K."/>
            <person name="Butlin R.K."/>
            <person name="Leder E.H."/>
        </authorList>
    </citation>
    <scope>NUCLEOTIDE SEQUENCE [LARGE SCALE GENOMIC DNA]</scope>
    <source>
        <strain evidence="14">Snail1</strain>
        <tissue evidence="14">Muscle</tissue>
    </source>
</reference>
<dbReference type="GO" id="GO:0097541">
    <property type="term" value="C:axonemal basal plate"/>
    <property type="evidence" value="ECO:0007669"/>
    <property type="project" value="TreeGrafter"/>
</dbReference>
<keyword evidence="7" id="KW-0677">Repeat</keyword>
<dbReference type="AlphaFoldDB" id="A0AAN9GEE9"/>
<evidence type="ECO:0000313" key="15">
    <source>
        <dbReference type="Proteomes" id="UP001374579"/>
    </source>
</evidence>
<keyword evidence="10" id="KW-0472">Membrane</keyword>
<keyword evidence="11" id="KW-0206">Cytoskeleton</keyword>
<feature type="region of interest" description="Disordered" evidence="13">
    <location>
        <begin position="712"/>
        <end position="740"/>
    </location>
</feature>
<dbReference type="SUPFAM" id="SSF50978">
    <property type="entry name" value="WD40 repeat-like"/>
    <property type="match status" value="1"/>
</dbReference>
<dbReference type="InterPro" id="IPR024511">
    <property type="entry name" value="Frtz"/>
</dbReference>
<keyword evidence="9" id="KW-0969">Cilium</keyword>
<name>A0AAN9GEE9_9CAEN</name>
<comment type="caution">
    <text evidence="14">The sequence shown here is derived from an EMBL/GenBank/DDBJ whole genome shotgun (WGS) entry which is preliminary data.</text>
</comment>
<dbReference type="PANTHER" id="PTHR13667">
    <property type="entry name" value="HOMOLOC-13"/>
    <property type="match status" value="1"/>
</dbReference>
<gene>
    <name evidence="14" type="ORF">V1264_019328</name>
</gene>
<dbReference type="Pfam" id="PF11768">
    <property type="entry name" value="Frtz"/>
    <property type="match status" value="1"/>
</dbReference>
<evidence type="ECO:0000256" key="1">
    <source>
        <dbReference type="ARBA" id="ARBA00004236"/>
    </source>
</evidence>
<evidence type="ECO:0008006" key="16">
    <source>
        <dbReference type="Google" id="ProtNLM"/>
    </source>
</evidence>
<evidence type="ECO:0000256" key="2">
    <source>
        <dbReference type="ARBA" id="ARBA00004430"/>
    </source>
</evidence>
<keyword evidence="12" id="KW-0966">Cell projection</keyword>
<feature type="region of interest" description="Disordered" evidence="13">
    <location>
        <begin position="652"/>
        <end position="682"/>
    </location>
</feature>
<evidence type="ECO:0000256" key="9">
    <source>
        <dbReference type="ARBA" id="ARBA00023069"/>
    </source>
</evidence>
<dbReference type="GO" id="GO:0044782">
    <property type="term" value="P:cilium organization"/>
    <property type="evidence" value="ECO:0007669"/>
    <property type="project" value="TreeGrafter"/>
</dbReference>
<dbReference type="EMBL" id="JBAMIC010000008">
    <property type="protein sequence ID" value="KAK7104644.1"/>
    <property type="molecule type" value="Genomic_DNA"/>
</dbReference>
<evidence type="ECO:0000256" key="5">
    <source>
        <dbReference type="ARBA" id="ARBA00022490"/>
    </source>
</evidence>
<keyword evidence="5" id="KW-0963">Cytoplasm</keyword>
<accession>A0AAN9GEE9</accession>
<proteinExistence type="inferred from homology"/>
<evidence type="ECO:0000256" key="6">
    <source>
        <dbReference type="ARBA" id="ARBA00022574"/>
    </source>
</evidence>
<evidence type="ECO:0000256" key="4">
    <source>
        <dbReference type="ARBA" id="ARBA00022475"/>
    </source>
</evidence>
<evidence type="ECO:0000256" key="7">
    <source>
        <dbReference type="ARBA" id="ARBA00022737"/>
    </source>
</evidence>
<dbReference type="GO" id="GO:0007399">
    <property type="term" value="P:nervous system development"/>
    <property type="evidence" value="ECO:0007669"/>
    <property type="project" value="TreeGrafter"/>
</dbReference>
<dbReference type="InterPro" id="IPR036322">
    <property type="entry name" value="WD40_repeat_dom_sf"/>
</dbReference>
<protein>
    <recommendedName>
        <fullName evidence="16">WD repeat-containing and planar cell polarity effector protein fritz</fullName>
    </recommendedName>
</protein>
<evidence type="ECO:0000256" key="10">
    <source>
        <dbReference type="ARBA" id="ARBA00023136"/>
    </source>
</evidence>
<evidence type="ECO:0000256" key="12">
    <source>
        <dbReference type="ARBA" id="ARBA00023273"/>
    </source>
</evidence>
<evidence type="ECO:0000256" key="8">
    <source>
        <dbReference type="ARBA" id="ARBA00022794"/>
    </source>
</evidence>
<sequence length="747" mass="84237">MAYCLCELYIWSLKNQYAIPDHLVGCHVYHDKGEQASAQEHPYHEERQQYTEGRDMIWSPRNKRPERLRDSIKEVEDLLAQYRCVQVRWRSRQLLQMVLSNGCIVSMMMCGHSGDVEKIFIDKSLVGKFTCETVCDAVLTDQYMVVCHADSPRVEYAHFTRRPPIMEAAKRLDKLSTWEPKVTQLDIPGPKGRRLERKFSTNIHQDMLLLWFSVASNEPWPWTPMSSEVERANLIVLSVNGPFIEVLTHTKTECDPVCAGFSGIQPHKMFTVEQSVGARGDVTARACILEIIRGKIQTAAVVTIPLKGTVECQARNPAEDKLLLGCSDASLVMYDQYKKVTLITRAAVLPSSLAWHPGGTIVFAASSRGDIQVFDMALTPLRVQFVTEDPEPEKFLKISRLFRTSMSLKSIDWCMFDPQSSEYVTDYMDAMFLTFDRGPPALLMLHLGAVSRDRFSPVELTREYIKTKQVDEAVCLLSSQNWDSDGATCYSCLSAIVNHLLRQPLNADREAQLEAALATFYAPKPPMSEVTIVEYRDPISRLARRFFHHLLRYARFDKAFLLAVDIGARDLFMDLHYMAQDKGETALAEVAKRKAEQADAESLDTLDLLDDRLALDNGFYGHHDNHTVGQQAEVEENIVDQLPLSRQHPWQQEYYSQGERSHSSATSHRGRGQGRGSSSGVTFHNSEYASIDDFAMGGDLISDYTAALMGPTTRQTHQHGAGPQEHEEEESGDGSSGNVKVIHFGIV</sequence>
<evidence type="ECO:0000256" key="3">
    <source>
        <dbReference type="ARBA" id="ARBA00006059"/>
    </source>
</evidence>
<keyword evidence="8" id="KW-0970">Cilium biogenesis/degradation</keyword>
<dbReference type="Proteomes" id="UP001374579">
    <property type="component" value="Unassembled WGS sequence"/>
</dbReference>
<evidence type="ECO:0000313" key="14">
    <source>
        <dbReference type="EMBL" id="KAK7104644.1"/>
    </source>
</evidence>
<evidence type="ECO:0000256" key="11">
    <source>
        <dbReference type="ARBA" id="ARBA00023212"/>
    </source>
</evidence>
<comment type="similarity">
    <text evidence="3">Belongs to the WD repeat fritz family.</text>
</comment>
<dbReference type="GO" id="GO:0045184">
    <property type="term" value="P:establishment of protein localization"/>
    <property type="evidence" value="ECO:0007669"/>
    <property type="project" value="TreeGrafter"/>
</dbReference>
<keyword evidence="6" id="KW-0853">WD repeat</keyword>
<dbReference type="PANTHER" id="PTHR13667:SF5">
    <property type="entry name" value="WD REPEAT-CONTAINING AND PLANAR CELL POLARITY EFFECTOR PROTEIN FRITZ HOMOLOG"/>
    <property type="match status" value="1"/>
</dbReference>
<comment type="subcellular location">
    <subcellularLocation>
        <location evidence="1">Cell membrane</location>
    </subcellularLocation>
    <subcellularLocation>
        <location evidence="2">Cytoplasm</location>
        <location evidence="2">Cytoskeleton</location>
        <location evidence="2">Cilium axoneme</location>
    </subcellularLocation>
</comment>
<dbReference type="GO" id="GO:0005886">
    <property type="term" value="C:plasma membrane"/>
    <property type="evidence" value="ECO:0007669"/>
    <property type="project" value="UniProtKB-SubCell"/>
</dbReference>
<keyword evidence="4" id="KW-1003">Cell membrane</keyword>
<keyword evidence="15" id="KW-1185">Reference proteome</keyword>